<dbReference type="KEGG" id="aba:Acid345_4363"/>
<accession>Q1IID7</accession>
<protein>
    <recommendedName>
        <fullName evidence="3">Phage portal protein</fullName>
    </recommendedName>
</protein>
<dbReference type="Proteomes" id="UP000002432">
    <property type="component" value="Chromosome"/>
</dbReference>
<dbReference type="eggNOG" id="COG4695">
    <property type="taxonomic scope" value="Bacteria"/>
</dbReference>
<dbReference type="InterPro" id="IPR006944">
    <property type="entry name" value="Phage/GTA_portal"/>
</dbReference>
<organism evidence="1 2">
    <name type="scientific">Koribacter versatilis (strain Ellin345)</name>
    <dbReference type="NCBI Taxonomy" id="204669"/>
    <lineage>
        <taxon>Bacteria</taxon>
        <taxon>Pseudomonadati</taxon>
        <taxon>Acidobacteriota</taxon>
        <taxon>Terriglobia</taxon>
        <taxon>Terriglobales</taxon>
        <taxon>Candidatus Korobacteraceae</taxon>
        <taxon>Candidatus Korobacter</taxon>
    </lineage>
</organism>
<keyword evidence="2" id="KW-1185">Reference proteome</keyword>
<dbReference type="EMBL" id="CP000360">
    <property type="protein sequence ID" value="ABF43363.1"/>
    <property type="molecule type" value="Genomic_DNA"/>
</dbReference>
<dbReference type="AlphaFoldDB" id="Q1IID7"/>
<evidence type="ECO:0000313" key="1">
    <source>
        <dbReference type="EMBL" id="ABF43363.1"/>
    </source>
</evidence>
<proteinExistence type="predicted"/>
<dbReference type="Pfam" id="PF04860">
    <property type="entry name" value="Phage_portal"/>
    <property type="match status" value="1"/>
</dbReference>
<sequence length="421" mass="46349">MGIGEKLGKVFRIDRDGSTARASLTMTTLGLSVGADGEKLAGSVQASGGEARKTRALPSVLTMGARGDGMPKATPANLRNFAETPVARKAINTIKDRIACMGWRVQPRAGRQLDAEMEQRIAAVTEMLESPNPDDSFRSLAEQVLEDVIVGGFGAIEICKENDGMELWPVDGATIKIRPDWDGKQGSPRYVQQTGAWGAAGQVSLNDEELSYIRLNPRTHTPFGLGRLEVAFETVHAFLGAHRYAGRLASNSVVQYALWLNDVTPAQHERLIRWWQDEIEGTGRVPILSAEQKPEVLRFGGGTDADLRLQWQEFLMRIIADAFDLPAVFLGLENDVNRSTAAELTDMAFQQAIVPTARLFAEHLTRDVMAKGMGYRDIEFVFTGLDTTNELEQAQLQEILIRSGVLTVEEVRRMRGLNPKS</sequence>
<dbReference type="RefSeq" id="WP_011525160.1">
    <property type="nucleotide sequence ID" value="NC_008009.1"/>
</dbReference>
<evidence type="ECO:0000313" key="2">
    <source>
        <dbReference type="Proteomes" id="UP000002432"/>
    </source>
</evidence>
<dbReference type="EnsemblBacteria" id="ABF43363">
    <property type="protein sequence ID" value="ABF43363"/>
    <property type="gene ID" value="Acid345_4363"/>
</dbReference>
<reference evidence="1 2" key="1">
    <citation type="journal article" date="2009" name="Appl. Environ. Microbiol.">
        <title>Three genomes from the phylum Acidobacteria provide insight into the lifestyles of these microorganisms in soils.</title>
        <authorList>
            <person name="Ward N.L."/>
            <person name="Challacombe J.F."/>
            <person name="Janssen P.H."/>
            <person name="Henrissat B."/>
            <person name="Coutinho P.M."/>
            <person name="Wu M."/>
            <person name="Xie G."/>
            <person name="Haft D.H."/>
            <person name="Sait M."/>
            <person name="Badger J."/>
            <person name="Barabote R.D."/>
            <person name="Bradley B."/>
            <person name="Brettin T.S."/>
            <person name="Brinkac L.M."/>
            <person name="Bruce D."/>
            <person name="Creasy T."/>
            <person name="Daugherty S.C."/>
            <person name="Davidsen T.M."/>
            <person name="DeBoy R.T."/>
            <person name="Detter J.C."/>
            <person name="Dodson R.J."/>
            <person name="Durkin A.S."/>
            <person name="Ganapathy A."/>
            <person name="Gwinn-Giglio M."/>
            <person name="Han C.S."/>
            <person name="Khouri H."/>
            <person name="Kiss H."/>
            <person name="Kothari S.P."/>
            <person name="Madupu R."/>
            <person name="Nelson K.E."/>
            <person name="Nelson W.C."/>
            <person name="Paulsen I."/>
            <person name="Penn K."/>
            <person name="Ren Q."/>
            <person name="Rosovitz M.J."/>
            <person name="Selengut J.D."/>
            <person name="Shrivastava S."/>
            <person name="Sullivan S.A."/>
            <person name="Tapia R."/>
            <person name="Thompson L.S."/>
            <person name="Watkins K.L."/>
            <person name="Yang Q."/>
            <person name="Yu C."/>
            <person name="Zafar N."/>
            <person name="Zhou L."/>
            <person name="Kuske C.R."/>
        </authorList>
    </citation>
    <scope>NUCLEOTIDE SEQUENCE [LARGE SCALE GENOMIC DNA]</scope>
    <source>
        <strain evidence="1 2">Ellin345</strain>
    </source>
</reference>
<dbReference type="STRING" id="204669.Acid345_4363"/>
<name>Q1IID7_KORVE</name>
<gene>
    <name evidence="1" type="ordered locus">Acid345_4363</name>
</gene>
<dbReference type="HOGENOM" id="CLU_051177_0_0_0"/>
<evidence type="ECO:0008006" key="3">
    <source>
        <dbReference type="Google" id="ProtNLM"/>
    </source>
</evidence>